<accession>A0A2W5SD65</accession>
<proteinExistence type="predicted"/>
<feature type="compositionally biased region" description="Low complexity" evidence="1">
    <location>
        <begin position="201"/>
        <end position="218"/>
    </location>
</feature>
<dbReference type="InterPro" id="IPR036680">
    <property type="entry name" value="SPOR-like_sf"/>
</dbReference>
<comment type="caution">
    <text evidence="3">The sequence shown here is derived from an EMBL/GenBank/DDBJ whole genome shotgun (WGS) entry which is preliminary data.</text>
</comment>
<dbReference type="PROSITE" id="PS51724">
    <property type="entry name" value="SPOR"/>
    <property type="match status" value="1"/>
</dbReference>
<dbReference type="AlphaFoldDB" id="A0A2W5SD65"/>
<dbReference type="Pfam" id="PF05036">
    <property type="entry name" value="SPOR"/>
    <property type="match status" value="1"/>
</dbReference>
<dbReference type="EMBL" id="QFQS01000003">
    <property type="protein sequence ID" value="PZQ97215.1"/>
    <property type="molecule type" value="Genomic_DNA"/>
</dbReference>
<dbReference type="Gene3D" id="3.30.70.1070">
    <property type="entry name" value="Sporulation related repeat"/>
    <property type="match status" value="1"/>
</dbReference>
<protein>
    <submittedName>
        <fullName evidence="3">SPOR domain-containing protein</fullName>
    </submittedName>
</protein>
<dbReference type="GO" id="GO:0042834">
    <property type="term" value="F:peptidoglycan binding"/>
    <property type="evidence" value="ECO:0007669"/>
    <property type="project" value="InterPro"/>
</dbReference>
<evidence type="ECO:0000313" key="3">
    <source>
        <dbReference type="EMBL" id="PZQ97215.1"/>
    </source>
</evidence>
<feature type="region of interest" description="Disordered" evidence="1">
    <location>
        <begin position="165"/>
        <end position="184"/>
    </location>
</feature>
<feature type="region of interest" description="Disordered" evidence="1">
    <location>
        <begin position="201"/>
        <end position="242"/>
    </location>
</feature>
<evidence type="ECO:0000256" key="1">
    <source>
        <dbReference type="SAM" id="MobiDB-lite"/>
    </source>
</evidence>
<evidence type="ECO:0000313" key="4">
    <source>
        <dbReference type="Proteomes" id="UP000248975"/>
    </source>
</evidence>
<sequence>MAGLASRHLATLLIATLALGGCVEGAGKSASTEADGATPSAQSKSVKLVDRDVEAPQVFQVTEQGLWDGRPSLGGVWVATPDAKDPERVIIRNTANGKFVIGALFRRERDNPGPKIQISSDAAEALGMLAGQPGQLNVTALRREEAPSDAPDASQPILDGPETVASETTVAEAAPEGKPAASDATLDTTAVAAAIDKADGTAPAAGAGDAATDMAAATQEPEPKKKWWQRKKKTDTAEPAAEMAADGAAIDTEALAATAPAAGAITSSALPSASALAAPAVAPAAAAASSAPKSGGKSLIQLGFFSVEENAKRAAEMVTKAGSPATVRKELGKGKIYWTVTAGPANTSAEREALMKKVKGLGFTDAYFVNG</sequence>
<gene>
    <name evidence="3" type="ORF">DI533_15395</name>
</gene>
<dbReference type="PROSITE" id="PS51257">
    <property type="entry name" value="PROKAR_LIPOPROTEIN"/>
    <property type="match status" value="1"/>
</dbReference>
<organism evidence="3 4">
    <name type="scientific">Cereibacter sphaeroides</name>
    <name type="common">Rhodobacter sphaeroides</name>
    <dbReference type="NCBI Taxonomy" id="1063"/>
    <lineage>
        <taxon>Bacteria</taxon>
        <taxon>Pseudomonadati</taxon>
        <taxon>Pseudomonadota</taxon>
        <taxon>Alphaproteobacteria</taxon>
        <taxon>Rhodobacterales</taxon>
        <taxon>Paracoccaceae</taxon>
        <taxon>Cereibacter</taxon>
    </lineage>
</organism>
<evidence type="ECO:0000259" key="2">
    <source>
        <dbReference type="PROSITE" id="PS51724"/>
    </source>
</evidence>
<dbReference type="InterPro" id="IPR007730">
    <property type="entry name" value="SPOR-like_dom"/>
</dbReference>
<name>A0A2W5SD65_CERSP</name>
<dbReference type="Proteomes" id="UP000248975">
    <property type="component" value="Unassembled WGS sequence"/>
</dbReference>
<reference evidence="3 4" key="1">
    <citation type="submission" date="2017-08" db="EMBL/GenBank/DDBJ databases">
        <title>Infants hospitalized years apart are colonized by the same room-sourced microbial strains.</title>
        <authorList>
            <person name="Brooks B."/>
            <person name="Olm M.R."/>
            <person name="Firek B.A."/>
            <person name="Baker R."/>
            <person name="Thomas B.C."/>
            <person name="Morowitz M.J."/>
            <person name="Banfield J.F."/>
        </authorList>
    </citation>
    <scope>NUCLEOTIDE SEQUENCE [LARGE SCALE GENOMIC DNA]</scope>
    <source>
        <strain evidence="3">S2_003_000_R2_11</strain>
    </source>
</reference>
<feature type="domain" description="SPOR" evidence="2">
    <location>
        <begin position="292"/>
        <end position="371"/>
    </location>
</feature>
<dbReference type="SUPFAM" id="SSF110997">
    <property type="entry name" value="Sporulation related repeat"/>
    <property type="match status" value="1"/>
</dbReference>